<gene>
    <name evidence="6" type="ORF">B0J12DRAFT_620520</name>
</gene>
<dbReference type="EMBL" id="JAGTJR010000008">
    <property type="protein sequence ID" value="KAH7055533.1"/>
    <property type="molecule type" value="Genomic_DNA"/>
</dbReference>
<protein>
    <submittedName>
        <fullName evidence="6">Pyrroline-5-carboxylate reductase dimerization-domain-containing protein</fullName>
    </submittedName>
</protein>
<evidence type="ECO:0000259" key="4">
    <source>
        <dbReference type="Pfam" id="PF03807"/>
    </source>
</evidence>
<dbReference type="InterPro" id="IPR008927">
    <property type="entry name" value="6-PGluconate_DH-like_C_sf"/>
</dbReference>
<dbReference type="SUPFAM" id="SSF48179">
    <property type="entry name" value="6-phosphogluconate dehydrogenase C-terminal domain-like"/>
    <property type="match status" value="1"/>
</dbReference>
<dbReference type="SUPFAM" id="SSF51735">
    <property type="entry name" value="NAD(P)-binding Rossmann-fold domains"/>
    <property type="match status" value="1"/>
</dbReference>
<dbReference type="Proteomes" id="UP000774617">
    <property type="component" value="Unassembled WGS sequence"/>
</dbReference>
<accession>A0ABQ8GGD8</accession>
<evidence type="ECO:0000256" key="3">
    <source>
        <dbReference type="ARBA" id="ARBA00023002"/>
    </source>
</evidence>
<dbReference type="PANTHER" id="PTHR11645:SF0">
    <property type="entry name" value="PYRROLINE-5-CARBOXYLATE REDUCTASE 3"/>
    <property type="match status" value="1"/>
</dbReference>
<evidence type="ECO:0000313" key="6">
    <source>
        <dbReference type="EMBL" id="KAH7055533.1"/>
    </source>
</evidence>
<dbReference type="Gene3D" id="1.10.3730.10">
    <property type="entry name" value="ProC C-terminal domain-like"/>
    <property type="match status" value="1"/>
</dbReference>
<feature type="domain" description="Pyrroline-5-carboxylate reductase catalytic N-terminal" evidence="4">
    <location>
        <begin position="11"/>
        <end position="137"/>
    </location>
</feature>
<dbReference type="PANTHER" id="PTHR11645">
    <property type="entry name" value="PYRROLINE-5-CARBOXYLATE REDUCTASE"/>
    <property type="match status" value="1"/>
</dbReference>
<keyword evidence="3" id="KW-0560">Oxidoreductase</keyword>
<dbReference type="Pfam" id="PF03807">
    <property type="entry name" value="F420_oxidored"/>
    <property type="match status" value="1"/>
</dbReference>
<proteinExistence type="inferred from homology"/>
<evidence type="ECO:0000256" key="1">
    <source>
        <dbReference type="ARBA" id="ARBA00005525"/>
    </source>
</evidence>
<reference evidence="6 7" key="1">
    <citation type="journal article" date="2021" name="Nat. Commun.">
        <title>Genetic determinants of endophytism in the Arabidopsis root mycobiome.</title>
        <authorList>
            <person name="Mesny F."/>
            <person name="Miyauchi S."/>
            <person name="Thiergart T."/>
            <person name="Pickel B."/>
            <person name="Atanasova L."/>
            <person name="Karlsson M."/>
            <person name="Huettel B."/>
            <person name="Barry K.W."/>
            <person name="Haridas S."/>
            <person name="Chen C."/>
            <person name="Bauer D."/>
            <person name="Andreopoulos W."/>
            <person name="Pangilinan J."/>
            <person name="LaButti K."/>
            <person name="Riley R."/>
            <person name="Lipzen A."/>
            <person name="Clum A."/>
            <person name="Drula E."/>
            <person name="Henrissat B."/>
            <person name="Kohler A."/>
            <person name="Grigoriev I.V."/>
            <person name="Martin F.M."/>
            <person name="Hacquard S."/>
        </authorList>
    </citation>
    <scope>NUCLEOTIDE SEQUENCE [LARGE SCALE GENOMIC DNA]</scope>
    <source>
        <strain evidence="6 7">MPI-SDFR-AT-0080</strain>
    </source>
</reference>
<organism evidence="6 7">
    <name type="scientific">Macrophomina phaseolina</name>
    <dbReference type="NCBI Taxonomy" id="35725"/>
    <lineage>
        <taxon>Eukaryota</taxon>
        <taxon>Fungi</taxon>
        <taxon>Dikarya</taxon>
        <taxon>Ascomycota</taxon>
        <taxon>Pezizomycotina</taxon>
        <taxon>Dothideomycetes</taxon>
        <taxon>Dothideomycetes incertae sedis</taxon>
        <taxon>Botryosphaeriales</taxon>
        <taxon>Botryosphaeriaceae</taxon>
        <taxon>Macrophomina</taxon>
    </lineage>
</organism>
<comment type="caution">
    <text evidence="6">The sequence shown here is derived from an EMBL/GenBank/DDBJ whole genome shotgun (WGS) entry which is preliminary data.</text>
</comment>
<comment type="similarity">
    <text evidence="1">Belongs to the pyrroline-5-carboxylate reductase family.</text>
</comment>
<evidence type="ECO:0000256" key="2">
    <source>
        <dbReference type="ARBA" id="ARBA00022857"/>
    </source>
</evidence>
<dbReference type="PIRSF" id="PIRSF000193">
    <property type="entry name" value="Pyrrol-5-carb_rd"/>
    <property type="match status" value="1"/>
</dbReference>
<name>A0ABQ8GGD8_9PEZI</name>
<evidence type="ECO:0000313" key="7">
    <source>
        <dbReference type="Proteomes" id="UP000774617"/>
    </source>
</evidence>
<dbReference type="Pfam" id="PF14748">
    <property type="entry name" value="P5CR_dimer"/>
    <property type="match status" value="1"/>
</dbReference>
<keyword evidence="7" id="KW-1185">Reference proteome</keyword>
<feature type="domain" description="Pyrroline-5-carboxylate reductase dimerisation" evidence="5">
    <location>
        <begin position="210"/>
        <end position="283"/>
    </location>
</feature>
<dbReference type="InterPro" id="IPR029036">
    <property type="entry name" value="P5CR_dimer"/>
</dbReference>
<dbReference type="InterPro" id="IPR000304">
    <property type="entry name" value="Pyrroline-COOH_reductase"/>
</dbReference>
<evidence type="ECO:0000259" key="5">
    <source>
        <dbReference type="Pfam" id="PF14748"/>
    </source>
</evidence>
<sequence length="293" mass="29843">MAAESQDHHVVAILGCGKMGVAIIRGLIASSNGPPDGSQLAHSPTRLHIKACVRRASSAAQLREKFPPAADSDRAAAAAAAAPVTVDVRTDGNVEAARQADVVILGCKPGALHDVLGAAGMREALAGGKPVISILVGTSADAVGRALDRDADPASAPGCYNIIRAVPNIAATIARSTTPVTVAAPLLPTPSLPAALLARLGWVEPVPAEHASIAAVLCGAGPAYTSLFLEALAEAAVERGVERGAALRMAARMMVGTAEMVLRGEEPGDIREKVCTRGVCRRGGCGCWRRGRG</sequence>
<dbReference type="Gene3D" id="3.40.50.720">
    <property type="entry name" value="NAD(P)-binding Rossmann-like Domain"/>
    <property type="match status" value="1"/>
</dbReference>
<keyword evidence="2" id="KW-0521">NADP</keyword>
<dbReference type="InterPro" id="IPR036291">
    <property type="entry name" value="NAD(P)-bd_dom_sf"/>
</dbReference>
<dbReference type="InterPro" id="IPR028939">
    <property type="entry name" value="P5C_Rdtase_cat_N"/>
</dbReference>